<feature type="compositionally biased region" description="Basic and acidic residues" evidence="1">
    <location>
        <begin position="681"/>
        <end position="690"/>
    </location>
</feature>
<feature type="region of interest" description="Disordered" evidence="1">
    <location>
        <begin position="653"/>
        <end position="690"/>
    </location>
</feature>
<dbReference type="Pfam" id="PF07093">
    <property type="entry name" value="SGT1"/>
    <property type="match status" value="1"/>
</dbReference>
<feature type="region of interest" description="Disordered" evidence="1">
    <location>
        <begin position="574"/>
        <end position="615"/>
    </location>
</feature>
<feature type="compositionally biased region" description="Basic and acidic residues" evidence="1">
    <location>
        <begin position="413"/>
        <end position="424"/>
    </location>
</feature>
<gene>
    <name evidence="2" type="ORF">N0V87_001694</name>
</gene>
<evidence type="ECO:0000256" key="1">
    <source>
        <dbReference type="SAM" id="MobiDB-lite"/>
    </source>
</evidence>
<dbReference type="PANTHER" id="PTHR13060:SF0">
    <property type="entry name" value="PROTEIN ECDYSONELESS HOMOLOG"/>
    <property type="match status" value="1"/>
</dbReference>
<proteinExistence type="predicted"/>
<feature type="compositionally biased region" description="Basic and acidic residues" evidence="1">
    <location>
        <begin position="574"/>
        <end position="588"/>
    </location>
</feature>
<dbReference type="OrthoDB" id="27237at2759"/>
<comment type="caution">
    <text evidence="2">The sequence shown here is derived from an EMBL/GenBank/DDBJ whole genome shotgun (WGS) entry which is preliminary data.</text>
</comment>
<sequence>MDSGDGLKWFGEGFDGFPKKLPEDVVEYIIFIIDTRLSDIQTRERLQAFQRALQDLKKKFLKEYIWQRDEIKLDLVRENDRWLLKGRTNYGDSVADEWLIVYFLRELSKEFKDAWIRIYDTDGEFLLIEAANALPKWLTPEVAEHRVWINTHRLLVVPLGKEEEPAPLKLSEALTILSDTPGRPQQYPKVEREAFHRLNNYPNAISENQHHATLPLPRKLAHILHANPSYISSAVEAFYLRDPISLRLLQPEKSKTALIFSPEDFVSVSVRFTKVLYAQLLGQHWNPPPQYESAIESLVKSGHPQEKSEVAIKLSAGMQMLVSHSLFADKKAVREVNLLLDDLETGDDTLPSDAEIAAWPKREDDESWLDIDFSEFEKELQGKGADKGFGDKTAQDNLKKMVERFNTFLADDEAGHEGANADERDPMDEDNDSDPGRGWEDPEDSSDDDGEEQTGTSASPPSTKPAPQSTPHTKSKAARANDEDDDSESESEEEDQAAIDAEYAEYEKYFEKYMMLPPHEKAMLTEDARELARAQDADNEEDEEIRKLTEAMEAELFGHGALNLNPAADKASKTLKGAEKPSKLDKGKGKAKVSFAQPEDEVEKIEREGSDEENEELLDEDYNLVQNMLAAFKGQAGAAGPAGNMLKAMGIQLPQDADDEVQNYGSKGKSSVGEGRASENPMRKQDWYMK</sequence>
<dbReference type="AlphaFoldDB" id="A0A9W9C2K9"/>
<keyword evidence="3" id="KW-1185">Reference proteome</keyword>
<organism evidence="2 3">
    <name type="scientific">Didymella glomerata</name>
    <dbReference type="NCBI Taxonomy" id="749621"/>
    <lineage>
        <taxon>Eukaryota</taxon>
        <taxon>Fungi</taxon>
        <taxon>Dikarya</taxon>
        <taxon>Ascomycota</taxon>
        <taxon>Pezizomycotina</taxon>
        <taxon>Dothideomycetes</taxon>
        <taxon>Pleosporomycetidae</taxon>
        <taxon>Pleosporales</taxon>
        <taxon>Pleosporineae</taxon>
        <taxon>Didymellaceae</taxon>
        <taxon>Didymella</taxon>
    </lineage>
</organism>
<dbReference type="Proteomes" id="UP001140562">
    <property type="component" value="Unassembled WGS sequence"/>
</dbReference>
<dbReference type="InterPro" id="IPR010770">
    <property type="entry name" value="Ecd"/>
</dbReference>
<feature type="region of interest" description="Disordered" evidence="1">
    <location>
        <begin position="409"/>
        <end position="501"/>
    </location>
</feature>
<evidence type="ECO:0000313" key="2">
    <source>
        <dbReference type="EMBL" id="KAJ4341679.1"/>
    </source>
</evidence>
<feature type="compositionally biased region" description="Acidic residues" evidence="1">
    <location>
        <begin position="482"/>
        <end position="497"/>
    </location>
</feature>
<name>A0A9W9C2K9_9PLEO</name>
<reference evidence="2" key="1">
    <citation type="submission" date="2022-10" db="EMBL/GenBank/DDBJ databases">
        <title>Tapping the CABI collections for fungal endophytes: first genome assemblies for Collariella, Neodidymelliopsis, Ascochyta clinopodiicola, Didymella pomorum, Didymosphaeria variabile, Neocosmospora piperis and Neocucurbitaria cava.</title>
        <authorList>
            <person name="Hill R."/>
        </authorList>
    </citation>
    <scope>NUCLEOTIDE SEQUENCE</scope>
    <source>
        <strain evidence="2">IMI 360193</strain>
    </source>
</reference>
<dbReference type="GO" id="GO:0005634">
    <property type="term" value="C:nucleus"/>
    <property type="evidence" value="ECO:0007669"/>
    <property type="project" value="TreeGrafter"/>
</dbReference>
<protein>
    <recommendedName>
        <fullName evidence="4">SGT1-domain-containing protein</fullName>
    </recommendedName>
</protein>
<evidence type="ECO:0000313" key="3">
    <source>
        <dbReference type="Proteomes" id="UP001140562"/>
    </source>
</evidence>
<feature type="compositionally biased region" description="Acidic residues" evidence="1">
    <location>
        <begin position="598"/>
        <end position="615"/>
    </location>
</feature>
<feature type="compositionally biased region" description="Acidic residues" evidence="1">
    <location>
        <begin position="441"/>
        <end position="452"/>
    </location>
</feature>
<dbReference type="EMBL" id="JAPEUV010000010">
    <property type="protein sequence ID" value="KAJ4341679.1"/>
    <property type="molecule type" value="Genomic_DNA"/>
</dbReference>
<accession>A0A9W9C2K9</accession>
<dbReference type="PANTHER" id="PTHR13060">
    <property type="entry name" value="SGT1 PROTEIN HSGT1 SUPPRESSOR OF GCR2"/>
    <property type="match status" value="1"/>
</dbReference>
<evidence type="ECO:0008006" key="4">
    <source>
        <dbReference type="Google" id="ProtNLM"/>
    </source>
</evidence>
<feature type="compositionally biased region" description="Low complexity" evidence="1">
    <location>
        <begin position="454"/>
        <end position="471"/>
    </location>
</feature>